<sequence>MRAPDRRALLLGALATPFLLRGVARAATAPADAAPSPAGGTASRVPAGTPASQVPAGTTLRAAQYKAGDALLLRLAGQDHPPYRVDWSEFSGGNLMVEAMNAGAIDLAYGSEIPPAFAAASGARIKVIAVIRGDVNEQVVLVPEGSEVKDIAGLRGKRVGYVRGTTTHYYLNRMLRDAGLTFRDIQAVNLSPSDGQAAFRSGALDAWAIYGYSVPLARQAGARQLRNAAGILSGNYLVFAHPDALADPARAAAIADHLGRISRAFLWIDDHHADYAAAQSRALNVPENLIRDLLDHVSQPRRLAVPDDAAVASHQAVADEFATLGLLPAGVQVAPLWDRDFARRLELAA</sequence>
<accession>A0ABV6JUY3</accession>
<dbReference type="PANTHER" id="PTHR30024:SF48">
    <property type="entry name" value="ABC TRANSPORTER SUBSTRATE-BINDING PROTEIN"/>
    <property type="match status" value="1"/>
</dbReference>
<dbReference type="PANTHER" id="PTHR30024">
    <property type="entry name" value="ALIPHATIC SULFONATES-BINDING PROTEIN-RELATED"/>
    <property type="match status" value="1"/>
</dbReference>
<dbReference type="Pfam" id="PF09084">
    <property type="entry name" value="NMT1"/>
    <property type="match status" value="1"/>
</dbReference>
<dbReference type="InterPro" id="IPR001638">
    <property type="entry name" value="Solute-binding_3/MltF_N"/>
</dbReference>
<organism evidence="5 6">
    <name type="scientific">Roseomonas elaeocarpi</name>
    <dbReference type="NCBI Taxonomy" id="907779"/>
    <lineage>
        <taxon>Bacteria</taxon>
        <taxon>Pseudomonadati</taxon>
        <taxon>Pseudomonadota</taxon>
        <taxon>Alphaproteobacteria</taxon>
        <taxon>Acetobacterales</taxon>
        <taxon>Roseomonadaceae</taxon>
        <taxon>Roseomonas</taxon>
    </lineage>
</organism>
<feature type="compositionally biased region" description="Low complexity" evidence="2">
    <location>
        <begin position="30"/>
        <end position="44"/>
    </location>
</feature>
<dbReference type="EMBL" id="JBHLUN010000010">
    <property type="protein sequence ID" value="MFC0409526.1"/>
    <property type="molecule type" value="Genomic_DNA"/>
</dbReference>
<feature type="domain" description="Solute-binding protein family 3/N-terminal" evidence="4">
    <location>
        <begin position="53"/>
        <end position="271"/>
    </location>
</feature>
<comment type="caution">
    <text evidence="5">The sequence shown here is derived from an EMBL/GenBank/DDBJ whole genome shotgun (WGS) entry which is preliminary data.</text>
</comment>
<dbReference type="Gene3D" id="3.40.190.10">
    <property type="entry name" value="Periplasmic binding protein-like II"/>
    <property type="match status" value="2"/>
</dbReference>
<gene>
    <name evidence="5" type="ORF">ACFFGY_14840</name>
</gene>
<evidence type="ECO:0000313" key="6">
    <source>
        <dbReference type="Proteomes" id="UP001589865"/>
    </source>
</evidence>
<dbReference type="InterPro" id="IPR015168">
    <property type="entry name" value="SsuA/THI5"/>
</dbReference>
<dbReference type="Proteomes" id="UP001589865">
    <property type="component" value="Unassembled WGS sequence"/>
</dbReference>
<keyword evidence="3" id="KW-0732">Signal</keyword>
<evidence type="ECO:0000256" key="3">
    <source>
        <dbReference type="SAM" id="SignalP"/>
    </source>
</evidence>
<dbReference type="SUPFAM" id="SSF53850">
    <property type="entry name" value="Periplasmic binding protein-like II"/>
    <property type="match status" value="1"/>
</dbReference>
<proteinExistence type="inferred from homology"/>
<evidence type="ECO:0000259" key="4">
    <source>
        <dbReference type="SMART" id="SM00062"/>
    </source>
</evidence>
<feature type="signal peptide" evidence="3">
    <location>
        <begin position="1"/>
        <end position="26"/>
    </location>
</feature>
<protein>
    <submittedName>
        <fullName evidence="5">ABC transporter substrate-binding protein</fullName>
    </submittedName>
</protein>
<name>A0ABV6JUY3_9PROT</name>
<feature type="chain" id="PRO_5046476644" evidence="3">
    <location>
        <begin position="27"/>
        <end position="349"/>
    </location>
</feature>
<reference evidence="5 6" key="1">
    <citation type="submission" date="2024-09" db="EMBL/GenBank/DDBJ databases">
        <authorList>
            <person name="Sun Q."/>
            <person name="Mori K."/>
        </authorList>
    </citation>
    <scope>NUCLEOTIDE SEQUENCE [LARGE SCALE GENOMIC DNA]</scope>
    <source>
        <strain evidence="5 6">TBRC 5777</strain>
    </source>
</reference>
<evidence type="ECO:0000256" key="1">
    <source>
        <dbReference type="ARBA" id="ARBA00010742"/>
    </source>
</evidence>
<dbReference type="RefSeq" id="WP_377045278.1">
    <property type="nucleotide sequence ID" value="NZ_JBHLUN010000010.1"/>
</dbReference>
<feature type="region of interest" description="Disordered" evidence="2">
    <location>
        <begin position="30"/>
        <end position="54"/>
    </location>
</feature>
<dbReference type="SMART" id="SM00062">
    <property type="entry name" value="PBPb"/>
    <property type="match status" value="1"/>
</dbReference>
<evidence type="ECO:0000313" key="5">
    <source>
        <dbReference type="EMBL" id="MFC0409526.1"/>
    </source>
</evidence>
<keyword evidence="6" id="KW-1185">Reference proteome</keyword>
<evidence type="ECO:0000256" key="2">
    <source>
        <dbReference type="SAM" id="MobiDB-lite"/>
    </source>
</evidence>
<comment type="similarity">
    <text evidence="1">Belongs to the bacterial solute-binding protein SsuA/TauA family.</text>
</comment>